<dbReference type="PANTHER" id="PTHR38011">
    <property type="entry name" value="DIHYDROFOLATE REDUCTASE FAMILY PROTEIN (AFU_ORTHOLOGUE AFUA_8G06820)"/>
    <property type="match status" value="1"/>
</dbReference>
<feature type="domain" description="Bacterial bifunctional deaminase-reductase C-terminal" evidence="1">
    <location>
        <begin position="5"/>
        <end position="208"/>
    </location>
</feature>
<dbReference type="InterPro" id="IPR050765">
    <property type="entry name" value="Riboflavin_Biosynth_HTPR"/>
</dbReference>
<dbReference type="SUPFAM" id="SSF53597">
    <property type="entry name" value="Dihydrofolate reductase-like"/>
    <property type="match status" value="1"/>
</dbReference>
<dbReference type="PANTHER" id="PTHR38011:SF12">
    <property type="entry name" value="BIFUNCTIONAL DEAMINASE-REDUCTASE DOMAIN PROTEIN"/>
    <property type="match status" value="1"/>
</dbReference>
<dbReference type="InterPro" id="IPR024072">
    <property type="entry name" value="DHFR-like_dom_sf"/>
</dbReference>
<proteinExistence type="predicted"/>
<protein>
    <submittedName>
        <fullName evidence="2">Dihydrofolate reductase</fullName>
    </submittedName>
</protein>
<dbReference type="Pfam" id="PF01872">
    <property type="entry name" value="RibD_C"/>
    <property type="match status" value="1"/>
</dbReference>
<dbReference type="EMBL" id="CP072167">
    <property type="protein sequence ID" value="QYA06423.1"/>
    <property type="molecule type" value="Genomic_DNA"/>
</dbReference>
<evidence type="ECO:0000313" key="4">
    <source>
        <dbReference type="Proteomes" id="UP000298545"/>
    </source>
</evidence>
<dbReference type="STRING" id="1367849.GCA_000518585_04725"/>
<dbReference type="Proteomes" id="UP000298545">
    <property type="component" value="Chromosome circular"/>
</dbReference>
<dbReference type="KEGG" id="alf:CFBP5473_09530"/>
<evidence type="ECO:0000313" key="5">
    <source>
        <dbReference type="Proteomes" id="UP000826513"/>
    </source>
</evidence>
<gene>
    <name evidence="2" type="ORF">CFBP5473_09530</name>
    <name evidence="3" type="ORF">J5285_10185</name>
</gene>
<dbReference type="OrthoDB" id="2313602at2"/>
<dbReference type="InterPro" id="IPR002734">
    <property type="entry name" value="RibDG_C"/>
</dbReference>
<evidence type="ECO:0000313" key="3">
    <source>
        <dbReference type="EMBL" id="QYA06423.1"/>
    </source>
</evidence>
<dbReference type="Proteomes" id="UP000826513">
    <property type="component" value="Chromosome 1"/>
</dbReference>
<reference evidence="3 5" key="2">
    <citation type="submission" date="2021-03" db="EMBL/GenBank/DDBJ databases">
        <title>Rapid diversification of plasmids in a genus of pathogenic and nitrogen fixing bacteria.</title>
        <authorList>
            <person name="Weisberg A.J."/>
            <person name="Miller M."/>
            <person name="Ream W."/>
            <person name="Grunwald N.J."/>
            <person name="Chang J.H."/>
        </authorList>
    </citation>
    <scope>NUCLEOTIDE SEQUENCE [LARGE SCALE GENOMIC DNA]</scope>
    <source>
        <strain evidence="3 5">AF3.44</strain>
    </source>
</reference>
<organism evidence="2 4">
    <name type="scientific">Agrobacterium larrymoorei</name>
    <dbReference type="NCBI Taxonomy" id="160699"/>
    <lineage>
        <taxon>Bacteria</taxon>
        <taxon>Pseudomonadati</taxon>
        <taxon>Pseudomonadota</taxon>
        <taxon>Alphaproteobacteria</taxon>
        <taxon>Hyphomicrobiales</taxon>
        <taxon>Rhizobiaceae</taxon>
        <taxon>Rhizobium/Agrobacterium group</taxon>
        <taxon>Agrobacterium</taxon>
    </lineage>
</organism>
<dbReference type="GO" id="GO:0008703">
    <property type="term" value="F:5-amino-6-(5-phosphoribosylamino)uracil reductase activity"/>
    <property type="evidence" value="ECO:0007669"/>
    <property type="project" value="InterPro"/>
</dbReference>
<dbReference type="Gene3D" id="3.40.430.10">
    <property type="entry name" value="Dihydrofolate Reductase, subunit A"/>
    <property type="match status" value="1"/>
</dbReference>
<name>A0A4D7DRQ0_9HYPH</name>
<dbReference type="GO" id="GO:0009231">
    <property type="term" value="P:riboflavin biosynthetic process"/>
    <property type="evidence" value="ECO:0007669"/>
    <property type="project" value="InterPro"/>
</dbReference>
<evidence type="ECO:0000313" key="2">
    <source>
        <dbReference type="EMBL" id="QCI98124.1"/>
    </source>
</evidence>
<evidence type="ECO:0000259" key="1">
    <source>
        <dbReference type="Pfam" id="PF01872"/>
    </source>
</evidence>
<dbReference type="EMBL" id="CP039691">
    <property type="protein sequence ID" value="QCI98124.1"/>
    <property type="molecule type" value="Genomic_DNA"/>
</dbReference>
<keyword evidence="5" id="KW-1185">Reference proteome</keyword>
<accession>A0A4D7DRQ0</accession>
<dbReference type="AlphaFoldDB" id="A0A4D7DRQ0"/>
<reference evidence="2 4" key="1">
    <citation type="submission" date="2019-04" db="EMBL/GenBank/DDBJ databases">
        <title>Complete genome sequence of Agrobacterium larrymoorei CFBP5473.</title>
        <authorList>
            <person name="Haryono M."/>
            <person name="Chou L."/>
            <person name="Lin Y.-C."/>
            <person name="Lai E.-M."/>
            <person name="Kuo C.-H."/>
        </authorList>
    </citation>
    <scope>NUCLEOTIDE SEQUENCE [LARGE SCALE GENOMIC DNA]</scope>
    <source>
        <strain evidence="2 4">CFBP5473</strain>
    </source>
</reference>
<sequence>MSRLVVRSFSISLDGYGAGPDQSLENPLGVNGKTLHQWAFETRTFRKMFGQDGGSTGVDESFASKGFENLGAWILGRNMFGPVRGEWPDEEWKGWWGDEPPYHVPVFVLTNHPRASFDMKGGTTFHFITGGIEEALDAAKAVAGERDVRLGGGVSVIRQYLQAQLIDELHLAQSPVLLGKGENLFDGLDLPELGYRCRETVRGENAVHLVIGRG</sequence>
<dbReference type="RefSeq" id="WP_027677210.1">
    <property type="nucleotide sequence ID" value="NZ_CP039691.1"/>
</dbReference>